<comment type="caution">
    <text evidence="1">The sequence shown here is derived from an EMBL/GenBank/DDBJ whole genome shotgun (WGS) entry which is preliminary data.</text>
</comment>
<organism evidence="1 2">
    <name type="scientific">Macrostomum lignano</name>
    <dbReference type="NCBI Taxonomy" id="282301"/>
    <lineage>
        <taxon>Eukaryota</taxon>
        <taxon>Metazoa</taxon>
        <taxon>Spiralia</taxon>
        <taxon>Lophotrochozoa</taxon>
        <taxon>Platyhelminthes</taxon>
        <taxon>Rhabditophora</taxon>
        <taxon>Macrostomorpha</taxon>
        <taxon>Macrostomida</taxon>
        <taxon>Macrostomidae</taxon>
        <taxon>Macrostomum</taxon>
    </lineage>
</organism>
<accession>A0A267FGJ3</accession>
<dbReference type="AlphaFoldDB" id="A0A267FGJ3"/>
<dbReference type="EMBL" id="NIVC01001112">
    <property type="protein sequence ID" value="PAA72112.1"/>
    <property type="molecule type" value="Genomic_DNA"/>
</dbReference>
<reference evidence="1 2" key="1">
    <citation type="submission" date="2017-06" db="EMBL/GenBank/DDBJ databases">
        <title>A platform for efficient transgenesis in Macrostomum lignano, a flatworm model organism for stem cell research.</title>
        <authorList>
            <person name="Berezikov E."/>
        </authorList>
    </citation>
    <scope>NUCLEOTIDE SEQUENCE [LARGE SCALE GENOMIC DNA]</scope>
    <source>
        <strain evidence="1">DV1</strain>
        <tissue evidence="1">Whole organism</tissue>
    </source>
</reference>
<evidence type="ECO:0000313" key="2">
    <source>
        <dbReference type="Proteomes" id="UP000215902"/>
    </source>
</evidence>
<sequence>MRGMMGVAPLERPERRMGSRCHHRLLVTALSKVLQSDFFQLRCHPGLAFCVSVSPQSRPQSTAPCANTFSVAKAPCHCPILSAV</sequence>
<keyword evidence="2" id="KW-1185">Reference proteome</keyword>
<evidence type="ECO:0000313" key="1">
    <source>
        <dbReference type="EMBL" id="PAA72112.1"/>
    </source>
</evidence>
<dbReference type="Proteomes" id="UP000215902">
    <property type="component" value="Unassembled WGS sequence"/>
</dbReference>
<name>A0A267FGJ3_9PLAT</name>
<gene>
    <name evidence="1" type="ORF">BOX15_Mlig017258g1</name>
</gene>
<protein>
    <submittedName>
        <fullName evidence="1">Uncharacterized protein</fullName>
    </submittedName>
</protein>
<proteinExistence type="predicted"/>